<feature type="transmembrane region" description="Helical" evidence="7">
    <location>
        <begin position="155"/>
        <end position="177"/>
    </location>
</feature>
<sequence>METPLPATDAGAARAPGTASTPPRLLKLLLGYLPLYLFLFLVGAEMYLVAPLLPTVAADIGVPVAGAAHLVTAYVLVQAVTGPPLGLANSRLGPRTMVGIGASLFIAGNATAALSGNYGVLIASRAVAGFGVAMAGPAIWAWIAASAPEAVRGRAMGAGMGAFALGQVLGVPVGGFAADLAGWHSPFALLGAAALAALPLMLYGLRHSGEHHRHQRAQDTGARVLWRVWTRARLRRALIVTFLFHAASLGAYTYLPNILGSRYELSTSALGAVGLLSGLGMFIGASLGGRFGDAVRARGRGEAVLIPLWTTTLLVTLTVAVGVRSLWFNLAAVLVWFIAAGAFDTNQQTLVASHSDGFTAVALSWNLAVLYAAASWGVWLMGVYGVSATAVIGAGTVMAALAVVIAVLGAWRAR</sequence>
<proteinExistence type="predicted"/>
<keyword evidence="3 7" id="KW-0812">Transmembrane</keyword>
<accession>A0A2N8P9R9</accession>
<feature type="transmembrane region" description="Helical" evidence="7">
    <location>
        <begin position="303"/>
        <end position="321"/>
    </location>
</feature>
<feature type="transmembrane region" description="Helical" evidence="7">
    <location>
        <begin position="267"/>
        <end position="291"/>
    </location>
</feature>
<dbReference type="InterPro" id="IPR050189">
    <property type="entry name" value="MFS_Efflux_Transporters"/>
</dbReference>
<dbReference type="SUPFAM" id="SSF103473">
    <property type="entry name" value="MFS general substrate transporter"/>
    <property type="match status" value="1"/>
</dbReference>
<gene>
    <name evidence="9" type="ORF">AOB60_26305</name>
</gene>
<feature type="transmembrane region" description="Helical" evidence="7">
    <location>
        <begin position="122"/>
        <end position="143"/>
    </location>
</feature>
<dbReference type="Pfam" id="PF07690">
    <property type="entry name" value="MFS_1"/>
    <property type="match status" value="1"/>
</dbReference>
<feature type="transmembrane region" description="Helical" evidence="7">
    <location>
        <begin position="29"/>
        <end position="50"/>
    </location>
</feature>
<organism evidence="9 10">
    <name type="scientific">Streptomyces noursei</name>
    <name type="common">Streptomyces albulus</name>
    <dbReference type="NCBI Taxonomy" id="1971"/>
    <lineage>
        <taxon>Bacteria</taxon>
        <taxon>Bacillati</taxon>
        <taxon>Actinomycetota</taxon>
        <taxon>Actinomycetes</taxon>
        <taxon>Kitasatosporales</taxon>
        <taxon>Streptomycetaceae</taxon>
        <taxon>Streptomyces</taxon>
    </lineage>
</organism>
<dbReference type="CDD" id="cd17324">
    <property type="entry name" value="MFS_NepI_like"/>
    <property type="match status" value="1"/>
</dbReference>
<dbReference type="PROSITE" id="PS50850">
    <property type="entry name" value="MFS"/>
    <property type="match status" value="1"/>
</dbReference>
<feature type="region of interest" description="Disordered" evidence="6">
    <location>
        <begin position="1"/>
        <end position="20"/>
    </location>
</feature>
<feature type="transmembrane region" description="Helical" evidence="7">
    <location>
        <begin position="183"/>
        <end position="205"/>
    </location>
</feature>
<protein>
    <recommendedName>
        <fullName evidence="8">Major facilitator superfamily (MFS) profile domain-containing protein</fullName>
    </recommendedName>
</protein>
<evidence type="ECO:0000256" key="5">
    <source>
        <dbReference type="ARBA" id="ARBA00023136"/>
    </source>
</evidence>
<reference evidence="10" key="1">
    <citation type="submission" date="2015-09" db="EMBL/GenBank/DDBJ databases">
        <authorList>
            <person name="Graham D.E."/>
            <person name="Mahan K.M."/>
            <person name="Klingeman D.M."/>
            <person name="Fida T."/>
            <person name="Giannone R.J."/>
            <person name="Hettich R.L."/>
            <person name="Parry R.J."/>
            <person name="Spain J.C."/>
        </authorList>
    </citation>
    <scope>NUCLEOTIDE SEQUENCE [LARGE SCALE GENOMIC DNA]</scope>
    <source>
        <strain evidence="10">JCM 4701</strain>
    </source>
</reference>
<keyword evidence="4 7" id="KW-1133">Transmembrane helix</keyword>
<comment type="subcellular location">
    <subcellularLocation>
        <location evidence="1">Cell membrane</location>
        <topology evidence="1">Multi-pass membrane protein</topology>
    </subcellularLocation>
</comment>
<evidence type="ECO:0000259" key="8">
    <source>
        <dbReference type="PROSITE" id="PS50850"/>
    </source>
</evidence>
<keyword evidence="2" id="KW-1003">Cell membrane</keyword>
<feature type="transmembrane region" description="Helical" evidence="7">
    <location>
        <begin position="357"/>
        <end position="379"/>
    </location>
</feature>
<feature type="transmembrane region" description="Helical" evidence="7">
    <location>
        <begin position="97"/>
        <end position="116"/>
    </location>
</feature>
<dbReference type="PANTHER" id="PTHR43124:SF3">
    <property type="entry name" value="CHLORAMPHENICOL EFFLUX PUMP RV0191"/>
    <property type="match status" value="1"/>
</dbReference>
<evidence type="ECO:0000256" key="1">
    <source>
        <dbReference type="ARBA" id="ARBA00004651"/>
    </source>
</evidence>
<evidence type="ECO:0000256" key="4">
    <source>
        <dbReference type="ARBA" id="ARBA00022989"/>
    </source>
</evidence>
<evidence type="ECO:0000256" key="6">
    <source>
        <dbReference type="SAM" id="MobiDB-lite"/>
    </source>
</evidence>
<evidence type="ECO:0000256" key="2">
    <source>
        <dbReference type="ARBA" id="ARBA00022475"/>
    </source>
</evidence>
<dbReference type="InterPro" id="IPR036259">
    <property type="entry name" value="MFS_trans_sf"/>
</dbReference>
<dbReference type="Gene3D" id="1.20.1250.20">
    <property type="entry name" value="MFS general substrate transporter like domains"/>
    <property type="match status" value="1"/>
</dbReference>
<dbReference type="GO" id="GO:0022857">
    <property type="term" value="F:transmembrane transporter activity"/>
    <property type="evidence" value="ECO:0007669"/>
    <property type="project" value="InterPro"/>
</dbReference>
<dbReference type="AlphaFoldDB" id="A0A2N8P9R9"/>
<dbReference type="InterPro" id="IPR020846">
    <property type="entry name" value="MFS_dom"/>
</dbReference>
<evidence type="ECO:0000313" key="10">
    <source>
        <dbReference type="Proteomes" id="UP000236047"/>
    </source>
</evidence>
<name>A0A2N8P9R9_STRNR</name>
<dbReference type="Proteomes" id="UP000236047">
    <property type="component" value="Unassembled WGS sequence"/>
</dbReference>
<feature type="transmembrane region" description="Helical" evidence="7">
    <location>
        <begin position="56"/>
        <end position="77"/>
    </location>
</feature>
<dbReference type="PANTHER" id="PTHR43124">
    <property type="entry name" value="PURINE EFFLUX PUMP PBUE"/>
    <property type="match status" value="1"/>
</dbReference>
<feature type="transmembrane region" description="Helical" evidence="7">
    <location>
        <begin position="327"/>
        <end position="345"/>
    </location>
</feature>
<keyword evidence="5 7" id="KW-0472">Membrane</keyword>
<evidence type="ECO:0000313" key="9">
    <source>
        <dbReference type="EMBL" id="PNE37755.1"/>
    </source>
</evidence>
<keyword evidence="10" id="KW-1185">Reference proteome</keyword>
<dbReference type="RefSeq" id="WP_102925349.1">
    <property type="nucleotide sequence ID" value="NZ_LJSN01000003.1"/>
</dbReference>
<dbReference type="GO" id="GO:0005886">
    <property type="term" value="C:plasma membrane"/>
    <property type="evidence" value="ECO:0007669"/>
    <property type="project" value="UniProtKB-SubCell"/>
</dbReference>
<dbReference type="InterPro" id="IPR011701">
    <property type="entry name" value="MFS"/>
</dbReference>
<feature type="transmembrane region" description="Helical" evidence="7">
    <location>
        <begin position="237"/>
        <end position="255"/>
    </location>
</feature>
<evidence type="ECO:0000256" key="7">
    <source>
        <dbReference type="SAM" id="Phobius"/>
    </source>
</evidence>
<comment type="caution">
    <text evidence="9">The sequence shown here is derived from an EMBL/GenBank/DDBJ whole genome shotgun (WGS) entry which is preliminary data.</text>
</comment>
<feature type="transmembrane region" description="Helical" evidence="7">
    <location>
        <begin position="385"/>
        <end position="411"/>
    </location>
</feature>
<dbReference type="EMBL" id="LJSN01000003">
    <property type="protein sequence ID" value="PNE37755.1"/>
    <property type="molecule type" value="Genomic_DNA"/>
</dbReference>
<feature type="domain" description="Major facilitator superfamily (MFS) profile" evidence="8">
    <location>
        <begin position="31"/>
        <end position="414"/>
    </location>
</feature>
<evidence type="ECO:0000256" key="3">
    <source>
        <dbReference type="ARBA" id="ARBA00022692"/>
    </source>
</evidence>